<dbReference type="Proteomes" id="UP000054166">
    <property type="component" value="Unassembled WGS sequence"/>
</dbReference>
<sequence length="507" mass="55446">MSSTNSTLDILFPAPSRAPSPLAPTPLPGVNHESTSTLQKLLKDNHERWHVFFNDRGFHNHAAHHLLAIYALGASAPVIDAAYQTHVAYQRPAVASPGVITIKNFSDFLGQEEYYSAYVDFFTVILRKDGAAATLEDYVFSQKANFDPARDTDGKSPPQFLCRFVDGLFHPMIHVGYGLEFGLPGTLAEGLAQAAVHGTSSAAVIPRTLSKSNPGVVDSAVARLTSLMPSLVLTRVATMSAPTTSPGTHVFTIMARMLKDPNLKIKKSEQGDILYAGVSKTHGDLILKYAEQWTLDTSDPKNLERKIEELIWMNAVIYSIGGWSKTDGFKADFFLMHLVTSSTFLPSITAYISPASQNALLRAYLASSLVWWVTRGFPSLDIPGFFSSVFSLPPHNSPKQPPDDSTLPSPTSIHALSPNPWLPIIQTTVVHPNEHLCKIQRVFAHFAVLYGSRAAGQSDFKDTELEGADRLDGTLFVRAAAATATRLGWMREGEKAGSWDRDGFYDA</sequence>
<reference evidence="4" key="2">
    <citation type="submission" date="2015-01" db="EMBL/GenBank/DDBJ databases">
        <title>Evolutionary Origins and Diversification of the Mycorrhizal Mutualists.</title>
        <authorList>
            <consortium name="DOE Joint Genome Institute"/>
            <consortium name="Mycorrhizal Genomics Consortium"/>
            <person name="Kohler A."/>
            <person name="Kuo A."/>
            <person name="Nagy L.G."/>
            <person name="Floudas D."/>
            <person name="Copeland A."/>
            <person name="Barry K.W."/>
            <person name="Cichocki N."/>
            <person name="Veneault-Fourrey C."/>
            <person name="LaButti K."/>
            <person name="Lindquist E.A."/>
            <person name="Lipzen A."/>
            <person name="Lundell T."/>
            <person name="Morin E."/>
            <person name="Murat C."/>
            <person name="Riley R."/>
            <person name="Ohm R."/>
            <person name="Sun H."/>
            <person name="Tunlid A."/>
            <person name="Henrissat B."/>
            <person name="Grigoriev I.V."/>
            <person name="Hibbett D.S."/>
            <person name="Martin F."/>
        </authorList>
    </citation>
    <scope>NUCLEOTIDE SEQUENCE [LARGE SCALE GENOMIC DNA]</scope>
    <source>
        <strain evidence="4">F 1598</strain>
    </source>
</reference>
<evidence type="ECO:0008006" key="5">
    <source>
        <dbReference type="Google" id="ProtNLM"/>
    </source>
</evidence>
<feature type="compositionally biased region" description="Pro residues" evidence="2">
    <location>
        <begin position="16"/>
        <end position="27"/>
    </location>
</feature>
<proteinExistence type="predicted"/>
<dbReference type="InterPro" id="IPR025337">
    <property type="entry name" value="Questin_oxidase-like"/>
</dbReference>
<keyword evidence="1" id="KW-0560">Oxidoreductase</keyword>
<dbReference type="InParanoid" id="A0A0C3GE84"/>
<organism evidence="3 4">
    <name type="scientific">Piloderma croceum (strain F 1598)</name>
    <dbReference type="NCBI Taxonomy" id="765440"/>
    <lineage>
        <taxon>Eukaryota</taxon>
        <taxon>Fungi</taxon>
        <taxon>Dikarya</taxon>
        <taxon>Basidiomycota</taxon>
        <taxon>Agaricomycotina</taxon>
        <taxon>Agaricomycetes</taxon>
        <taxon>Agaricomycetidae</taxon>
        <taxon>Atheliales</taxon>
        <taxon>Atheliaceae</taxon>
        <taxon>Piloderma</taxon>
    </lineage>
</organism>
<evidence type="ECO:0000313" key="3">
    <source>
        <dbReference type="EMBL" id="KIM88946.1"/>
    </source>
</evidence>
<dbReference type="OrthoDB" id="10004862at2759"/>
<dbReference type="Pfam" id="PF14027">
    <property type="entry name" value="Questin_oxidase"/>
    <property type="match status" value="1"/>
</dbReference>
<dbReference type="PANTHER" id="PTHR35870">
    <property type="entry name" value="PROTEIN, PUTATIVE (AFU_ORTHOLOGUE AFUA_5G03330)-RELATED"/>
    <property type="match status" value="1"/>
</dbReference>
<dbReference type="AlphaFoldDB" id="A0A0C3GE84"/>
<dbReference type="EMBL" id="KN832976">
    <property type="protein sequence ID" value="KIM88946.1"/>
    <property type="molecule type" value="Genomic_DNA"/>
</dbReference>
<reference evidence="3 4" key="1">
    <citation type="submission" date="2014-04" db="EMBL/GenBank/DDBJ databases">
        <authorList>
            <consortium name="DOE Joint Genome Institute"/>
            <person name="Kuo A."/>
            <person name="Tarkka M."/>
            <person name="Buscot F."/>
            <person name="Kohler A."/>
            <person name="Nagy L.G."/>
            <person name="Floudas D."/>
            <person name="Copeland A."/>
            <person name="Barry K.W."/>
            <person name="Cichocki N."/>
            <person name="Veneault-Fourrey C."/>
            <person name="LaButti K."/>
            <person name="Lindquist E.A."/>
            <person name="Lipzen A."/>
            <person name="Lundell T."/>
            <person name="Morin E."/>
            <person name="Murat C."/>
            <person name="Sun H."/>
            <person name="Tunlid A."/>
            <person name="Henrissat B."/>
            <person name="Grigoriev I.V."/>
            <person name="Hibbett D.S."/>
            <person name="Martin F."/>
            <person name="Nordberg H.P."/>
            <person name="Cantor M.N."/>
            <person name="Hua S.X."/>
        </authorList>
    </citation>
    <scope>NUCLEOTIDE SEQUENCE [LARGE SCALE GENOMIC DNA]</scope>
    <source>
        <strain evidence="3 4">F 1598</strain>
    </source>
</reference>
<keyword evidence="4" id="KW-1185">Reference proteome</keyword>
<evidence type="ECO:0000256" key="2">
    <source>
        <dbReference type="SAM" id="MobiDB-lite"/>
    </source>
</evidence>
<gene>
    <name evidence="3" type="ORF">PILCRDRAFT_813945</name>
</gene>
<name>A0A0C3GE84_PILCF</name>
<dbReference type="STRING" id="765440.A0A0C3GE84"/>
<accession>A0A0C3GE84</accession>
<evidence type="ECO:0000313" key="4">
    <source>
        <dbReference type="Proteomes" id="UP000054166"/>
    </source>
</evidence>
<evidence type="ECO:0000256" key="1">
    <source>
        <dbReference type="ARBA" id="ARBA00023002"/>
    </source>
</evidence>
<protein>
    <recommendedName>
        <fullName evidence="5">Oxidoreductase AflY</fullName>
    </recommendedName>
</protein>
<dbReference type="HOGENOM" id="CLU_019145_1_0_1"/>
<feature type="region of interest" description="Disordered" evidence="2">
    <location>
        <begin position="1"/>
        <end position="27"/>
    </location>
</feature>
<dbReference type="GO" id="GO:0016491">
    <property type="term" value="F:oxidoreductase activity"/>
    <property type="evidence" value="ECO:0007669"/>
    <property type="project" value="UniProtKB-KW"/>
</dbReference>
<dbReference type="PANTHER" id="PTHR35870:SF1">
    <property type="entry name" value="PROTEIN, PUTATIVE (AFU_ORTHOLOGUE AFUA_5G03330)-RELATED"/>
    <property type="match status" value="1"/>
</dbReference>